<dbReference type="Pfam" id="PF09823">
    <property type="entry name" value="DUF2357"/>
    <property type="match status" value="1"/>
</dbReference>
<dbReference type="InterPro" id="IPR018633">
    <property type="entry name" value="DUF2357"/>
</dbReference>
<accession>A0AAX3RQ73</accession>
<evidence type="ECO:0000313" key="2">
    <source>
        <dbReference type="Proteomes" id="UP001214898"/>
    </source>
</evidence>
<dbReference type="Proteomes" id="UP001214898">
    <property type="component" value="Chromosome"/>
</dbReference>
<dbReference type="AlphaFoldDB" id="A0AAX3RQ73"/>
<organism evidence="1 2">
    <name type="scientific">Bacillus subtilis</name>
    <dbReference type="NCBI Taxonomy" id="1423"/>
    <lineage>
        <taxon>Bacteria</taxon>
        <taxon>Bacillati</taxon>
        <taxon>Bacillota</taxon>
        <taxon>Bacilli</taxon>
        <taxon>Bacillales</taxon>
        <taxon>Bacillaceae</taxon>
        <taxon>Bacillus</taxon>
    </lineage>
</organism>
<name>A0AAX3RQ73_BACIU</name>
<dbReference type="EMBL" id="CP120576">
    <property type="protein sequence ID" value="WEY84190.2"/>
    <property type="molecule type" value="Genomic_DNA"/>
</dbReference>
<sequence length="319" mass="37746">MDLPFSVIFYQKRGSNTIANEVKTFVKNELDLYTKPIDDAVVVTENLYLSVDFQCNDREARFHMDGLDTLPMKYLEEYGEEVYLAPTEGASQILFDNVTNRNKNLDTHMDGYYPFIPGYYRIKIVVNNVFYYSWLKVLPKQISESQWTSMRDDIENTLHGLAQDLVHSHASVGFRSDVPLPLHVLRKVYIIQKNYGKWSQALQSIQQKPRIHIQKHYALIQQGKAKASDVKSVRYRARHPESKDYVYQPSHVRSYDLGENQWLIKILRFITKEINELLDYIDIHKRNTKQEIEKRSRYFTEEHEQIRLKKKVTRSAKYL</sequence>
<reference evidence="1" key="1">
    <citation type="submission" date="2025-02" db="EMBL/GenBank/DDBJ databases">
        <title>Complete genome sequences of 52 Bacillus and Priestia strains isolated from West-African fermentations and 26 reference strains from the DSMZ collection.</title>
        <authorList>
            <person name="Wiedenbein E.S."/>
            <person name="Canoy T.S."/>
            <person name="Hui Y."/>
            <person name="Parkouda C."/>
            <person name="Dawende C."/>
            <person name="Ametefe E."/>
            <person name="Jespersen L."/>
            <person name="Nielsen D.S."/>
        </authorList>
    </citation>
    <scope>NUCLEOTIDE SEQUENCE</scope>
    <source>
        <strain evidence="1">PRO56</strain>
    </source>
</reference>
<protein>
    <submittedName>
        <fullName evidence="1">DUF2357 domain-containing protein</fullName>
    </submittedName>
</protein>
<proteinExistence type="predicted"/>
<gene>
    <name evidence="1" type="ORF">P5633_18010</name>
</gene>
<evidence type="ECO:0000313" key="1">
    <source>
        <dbReference type="EMBL" id="WEY84190.2"/>
    </source>
</evidence>